<keyword evidence="7 9" id="KW-0012">Acyltransferase</keyword>
<accession>A0ABW4PIM6</accession>
<comment type="caution">
    <text evidence="11">The sequence shown here is derived from an EMBL/GenBank/DDBJ whole genome shotgun (WGS) entry which is preliminary data.</text>
</comment>
<comment type="function">
    <text evidence="1 9">Catalyzes the acetylation of L-2,4-diaminobutyrate (DABA) to gamma-N-acetyl-alpha,gamma-diaminobutyric acid (ADABA) with acetyl coenzyme A.</text>
</comment>
<evidence type="ECO:0000256" key="7">
    <source>
        <dbReference type="ARBA" id="ARBA00023315"/>
    </source>
</evidence>
<evidence type="ECO:0000256" key="8">
    <source>
        <dbReference type="ARBA" id="ARBA00048924"/>
    </source>
</evidence>
<evidence type="ECO:0000256" key="9">
    <source>
        <dbReference type="RuleBase" id="RU365045"/>
    </source>
</evidence>
<evidence type="ECO:0000313" key="11">
    <source>
        <dbReference type="EMBL" id="MFD1830607.1"/>
    </source>
</evidence>
<organism evidence="11 12">
    <name type="scientific">Streptomyces desertarenae</name>
    <dbReference type="NCBI Taxonomy" id="2666184"/>
    <lineage>
        <taxon>Bacteria</taxon>
        <taxon>Bacillati</taxon>
        <taxon>Actinomycetota</taxon>
        <taxon>Actinomycetes</taxon>
        <taxon>Kitasatosporales</taxon>
        <taxon>Streptomycetaceae</taxon>
        <taxon>Streptomyces</taxon>
    </lineage>
</organism>
<comment type="pathway">
    <text evidence="2 9">Amine and polyamine biosynthesis; ectoine biosynthesis; L-ectoine from L-aspartate 4-semialdehyde: step 2/3.</text>
</comment>
<dbReference type="PROSITE" id="PS51186">
    <property type="entry name" value="GNAT"/>
    <property type="match status" value="1"/>
</dbReference>
<dbReference type="RefSeq" id="WP_380899716.1">
    <property type="nucleotide sequence ID" value="NZ_JBHUFU010000007.1"/>
</dbReference>
<sequence length="165" mass="18195">MATQTEPLLEPPGVEDGAAVWRIARDCRVLDLNSPYSYLLWFRDFAATSVVARGAHGAPVGFTTGYLRPDRADTVVVWQIAVDGEHRGRGLAAAMLDHLARRLRPRGVRHLEATVTPGNTASDRLFTLFARRHGAALEQRVLFDAALFPEEGHEPEVLYRVGPLA</sequence>
<evidence type="ECO:0000256" key="6">
    <source>
        <dbReference type="ARBA" id="ARBA00022679"/>
    </source>
</evidence>
<keyword evidence="12" id="KW-1185">Reference proteome</keyword>
<dbReference type="InterPro" id="IPR016181">
    <property type="entry name" value="Acyl_CoA_acyltransferase"/>
</dbReference>
<dbReference type="CDD" id="cd04301">
    <property type="entry name" value="NAT_SF"/>
    <property type="match status" value="1"/>
</dbReference>
<evidence type="ECO:0000256" key="2">
    <source>
        <dbReference type="ARBA" id="ARBA00004978"/>
    </source>
</evidence>
<evidence type="ECO:0000259" key="10">
    <source>
        <dbReference type="PROSITE" id="PS51186"/>
    </source>
</evidence>
<dbReference type="InterPro" id="IPR000182">
    <property type="entry name" value="GNAT_dom"/>
</dbReference>
<dbReference type="PANTHER" id="PTHR43072:SF60">
    <property type="entry name" value="L-2,4-DIAMINOBUTYRIC ACID ACETYLTRANSFERASE"/>
    <property type="match status" value="1"/>
</dbReference>
<dbReference type="PANTHER" id="PTHR43072">
    <property type="entry name" value="N-ACETYLTRANSFERASE"/>
    <property type="match status" value="1"/>
</dbReference>
<evidence type="ECO:0000256" key="3">
    <source>
        <dbReference type="ARBA" id="ARBA00010712"/>
    </source>
</evidence>
<evidence type="ECO:0000313" key="12">
    <source>
        <dbReference type="Proteomes" id="UP001597365"/>
    </source>
</evidence>
<evidence type="ECO:0000256" key="4">
    <source>
        <dbReference type="ARBA" id="ARBA00012355"/>
    </source>
</evidence>
<protein>
    <recommendedName>
        <fullName evidence="5 9">L-2,4-diaminobutyric acid acetyltransferase</fullName>
        <shortName evidence="9">DABA acetyltransferase</shortName>
        <ecNumber evidence="4 9">2.3.1.178</ecNumber>
    </recommendedName>
</protein>
<reference evidence="12" key="1">
    <citation type="journal article" date="2019" name="Int. J. Syst. Evol. Microbiol.">
        <title>The Global Catalogue of Microorganisms (GCM) 10K type strain sequencing project: providing services to taxonomists for standard genome sequencing and annotation.</title>
        <authorList>
            <consortium name="The Broad Institute Genomics Platform"/>
            <consortium name="The Broad Institute Genome Sequencing Center for Infectious Disease"/>
            <person name="Wu L."/>
            <person name="Ma J."/>
        </authorList>
    </citation>
    <scope>NUCLEOTIDE SEQUENCE [LARGE SCALE GENOMIC DNA]</scope>
    <source>
        <strain evidence="12">CGMCC 4.7455</strain>
    </source>
</reference>
<feature type="domain" description="N-acetyltransferase" evidence="10">
    <location>
        <begin position="7"/>
        <end position="165"/>
    </location>
</feature>
<dbReference type="NCBIfam" id="TIGR02406">
    <property type="entry name" value="ectoine_EctA"/>
    <property type="match status" value="1"/>
</dbReference>
<dbReference type="SUPFAM" id="SSF55729">
    <property type="entry name" value="Acyl-CoA N-acyltransferases (Nat)"/>
    <property type="match status" value="1"/>
</dbReference>
<comment type="catalytic activity">
    <reaction evidence="8 9">
        <text>L-2,4-diaminobutanoate + acetyl-CoA = (2S)-4-acetamido-2-aminobutanoate + CoA + H(+)</text>
        <dbReference type="Rhea" id="RHEA:16901"/>
        <dbReference type="ChEBI" id="CHEBI:15378"/>
        <dbReference type="ChEBI" id="CHEBI:57287"/>
        <dbReference type="ChEBI" id="CHEBI:57288"/>
        <dbReference type="ChEBI" id="CHEBI:58761"/>
        <dbReference type="ChEBI" id="CHEBI:58929"/>
        <dbReference type="EC" id="2.3.1.178"/>
    </reaction>
</comment>
<keyword evidence="6 9" id="KW-0808">Transferase</keyword>
<dbReference type="Proteomes" id="UP001597365">
    <property type="component" value="Unassembled WGS sequence"/>
</dbReference>
<proteinExistence type="inferred from homology"/>
<dbReference type="EMBL" id="JBHUFU010000007">
    <property type="protein sequence ID" value="MFD1830607.1"/>
    <property type="molecule type" value="Genomic_DNA"/>
</dbReference>
<gene>
    <name evidence="9 11" type="primary">ectA</name>
    <name evidence="11" type="ORF">ACFSJS_13125</name>
</gene>
<name>A0ABW4PIM6_9ACTN</name>
<evidence type="ECO:0000256" key="1">
    <source>
        <dbReference type="ARBA" id="ARBA00003741"/>
    </source>
</evidence>
<dbReference type="Gene3D" id="3.40.630.30">
    <property type="match status" value="1"/>
</dbReference>
<evidence type="ECO:0000256" key="5">
    <source>
        <dbReference type="ARBA" id="ARBA00017935"/>
    </source>
</evidence>
<dbReference type="EC" id="2.3.1.178" evidence="4 9"/>
<comment type="similarity">
    <text evidence="3 9">Belongs to the acetyltransferase family. EctA subfamily.</text>
</comment>
<dbReference type="Pfam" id="PF00583">
    <property type="entry name" value="Acetyltransf_1"/>
    <property type="match status" value="1"/>
</dbReference>
<dbReference type="InterPro" id="IPR012772">
    <property type="entry name" value="Ectoine_EctA"/>
</dbReference>
<dbReference type="GO" id="GO:0033816">
    <property type="term" value="F:diaminobutyrate acetyltransferase activity"/>
    <property type="evidence" value="ECO:0007669"/>
    <property type="project" value="UniProtKB-EC"/>
</dbReference>